<dbReference type="InterPro" id="IPR027434">
    <property type="entry name" value="Homing_endonucl"/>
</dbReference>
<evidence type="ECO:0000313" key="2">
    <source>
        <dbReference type="EMBL" id="PIS22473.1"/>
    </source>
</evidence>
<dbReference type="Pfam" id="PF03161">
    <property type="entry name" value="LAGLIDADG_2"/>
    <property type="match status" value="1"/>
</dbReference>
<dbReference type="Gene3D" id="3.10.28.10">
    <property type="entry name" value="Homing endonucleases"/>
    <property type="match status" value="2"/>
</dbReference>
<accession>A0A2H0XC20</accession>
<reference evidence="3" key="1">
    <citation type="submission" date="2017-09" db="EMBL/GenBank/DDBJ databases">
        <title>Depth-based differentiation of microbial function through sediment-hosted aquifers and enrichment of novel symbionts in the deep terrestrial subsurface.</title>
        <authorList>
            <person name="Probst A.J."/>
            <person name="Ladd B."/>
            <person name="Jarett J.K."/>
            <person name="Geller-Mcgrath D.E."/>
            <person name="Sieber C.M.K."/>
            <person name="Emerson J.B."/>
            <person name="Anantharaman K."/>
            <person name="Thomas B.C."/>
            <person name="Malmstrom R."/>
            <person name="Stieglmeier M."/>
            <person name="Klingl A."/>
            <person name="Woyke T."/>
            <person name="Ryan C.M."/>
            <person name="Banfield J.F."/>
        </authorList>
    </citation>
    <scope>NUCLEOTIDE SEQUENCE [LARGE SCALE GENOMIC DNA]</scope>
</reference>
<proteinExistence type="predicted"/>
<comment type="caution">
    <text evidence="2">The sequence shown here is derived from an EMBL/GenBank/DDBJ whole genome shotgun (WGS) entry which is preliminary data.</text>
</comment>
<organism evidence="2 3">
    <name type="scientific">candidate division WWE3 bacterium CG08_land_8_20_14_0_20_41_10</name>
    <dbReference type="NCBI Taxonomy" id="1975085"/>
    <lineage>
        <taxon>Bacteria</taxon>
        <taxon>Katanobacteria</taxon>
    </lineage>
</organism>
<protein>
    <recommendedName>
        <fullName evidence="1">Homing endonuclease LAGLIDADG domain-containing protein</fullName>
    </recommendedName>
</protein>
<evidence type="ECO:0000313" key="3">
    <source>
        <dbReference type="Proteomes" id="UP000231252"/>
    </source>
</evidence>
<gene>
    <name evidence="2" type="ORF">COT50_01865</name>
</gene>
<dbReference type="EMBL" id="PEYU01000032">
    <property type="protein sequence ID" value="PIS22473.1"/>
    <property type="molecule type" value="Genomic_DNA"/>
</dbReference>
<name>A0A2H0XC20_UNCKA</name>
<dbReference type="SUPFAM" id="SSF55608">
    <property type="entry name" value="Homing endonucleases"/>
    <property type="match status" value="1"/>
</dbReference>
<dbReference type="Proteomes" id="UP000231252">
    <property type="component" value="Unassembled WGS sequence"/>
</dbReference>
<evidence type="ECO:0000259" key="1">
    <source>
        <dbReference type="Pfam" id="PF03161"/>
    </source>
</evidence>
<dbReference type="GO" id="GO:0004519">
    <property type="term" value="F:endonuclease activity"/>
    <property type="evidence" value="ECO:0007669"/>
    <property type="project" value="InterPro"/>
</dbReference>
<dbReference type="AlphaFoldDB" id="A0A2H0XC20"/>
<sequence>MANNGETPQWAIPWEVESSIIACMNKVQKVVLVGMIMGDAYIQPTGAKNARIRLEHSLKQYDYLMWKAKFFPEFFQGRPTTLNRFNQKYGKTYSYCRFQSNSSPEIGAFRRIFYDDHGKKVIPENMVELLHHPLSLCVWYLDDGYYYKKDKMSYIYLPNYSSKEFDFLTLVMTKNFNLSPKLKRKKLGWCLLFSVLQTRELIKLISPFVPDCMKYKIGL</sequence>
<feature type="domain" description="Homing endonuclease LAGLIDADG" evidence="1">
    <location>
        <begin position="31"/>
        <end position="197"/>
    </location>
</feature>
<dbReference type="InterPro" id="IPR004860">
    <property type="entry name" value="LAGLIDADG_dom"/>
</dbReference>